<reference evidence="2" key="1">
    <citation type="submission" date="2022-10" db="EMBL/GenBank/DDBJ databases">
        <title>The complete genomes of actinobacterial strains from the NBC collection.</title>
        <authorList>
            <person name="Joergensen T.S."/>
            <person name="Alvarez Arevalo M."/>
            <person name="Sterndorff E.B."/>
            <person name="Faurdal D."/>
            <person name="Vuksanovic O."/>
            <person name="Mourched A.-S."/>
            <person name="Charusanti P."/>
            <person name="Shaw S."/>
            <person name="Blin K."/>
            <person name="Weber T."/>
        </authorList>
    </citation>
    <scope>NUCLEOTIDE SEQUENCE</scope>
    <source>
        <strain evidence="2">NBC_00049</strain>
    </source>
</reference>
<protein>
    <submittedName>
        <fullName evidence="2">ABC transporter permease</fullName>
    </submittedName>
</protein>
<proteinExistence type="predicted"/>
<feature type="compositionally biased region" description="Low complexity" evidence="1">
    <location>
        <begin position="426"/>
        <end position="444"/>
    </location>
</feature>
<organism evidence="2">
    <name type="scientific">Streptomyces sp. NBC_00049</name>
    <dbReference type="NCBI Taxonomy" id="2903617"/>
    <lineage>
        <taxon>Bacteria</taxon>
        <taxon>Bacillati</taxon>
        <taxon>Actinomycetota</taxon>
        <taxon>Actinomycetes</taxon>
        <taxon>Kitasatosporales</taxon>
        <taxon>Streptomycetaceae</taxon>
        <taxon>Streptomyces</taxon>
    </lineage>
</organism>
<evidence type="ECO:0000256" key="1">
    <source>
        <dbReference type="SAM" id="MobiDB-lite"/>
    </source>
</evidence>
<accession>A0AAU2JX82</accession>
<name>A0AAU2JX82_9ACTN</name>
<evidence type="ECO:0000313" key="2">
    <source>
        <dbReference type="EMBL" id="WTU77410.1"/>
    </source>
</evidence>
<dbReference type="AlphaFoldDB" id="A0AAU2JX82"/>
<feature type="region of interest" description="Disordered" evidence="1">
    <location>
        <begin position="403"/>
        <end position="468"/>
    </location>
</feature>
<sequence length="468" mass="51610">MEGTEQQHAHLAALMDAYGLTGDARTAVTESYDVFRRFHGPFITSIAAQMLPDLQADADQGRVIVFLGRDGHSFAAATRALAPDFFAAHCREIVLSRVVAETALQDLERNRGASFPEVEGFRGTRGRVSEENITGSYRQLTAYLRGAGIPAGREGSRVTVVDSSFKGTVQELLSAAYERTDFQGHYAFLGAAPDDPRPERKHGYVVHLRAEQTGEGKGYPFDDLHPDAVWTFASKEPINVIEDSLNGPLDTPLGMTSAGPQQRPQREDPESFRGFNPLLVPERFRDPVTREAIKAAALLAVHDAAGERAPGQAEPDWLAHRMQERAEFTTAIRQWTERSEHVDPQLKTVLDSVVRRVDHPVYSKLQDHFAKQAITEQQAASVWMRMEEFPDRTARAKFVQETMQQATQNAAGAPTAGKPGPRRPDPSAARARSTTTRGRPAPTGHPDKPPGQSGPNHTPPEHRRGRSR</sequence>
<feature type="region of interest" description="Disordered" evidence="1">
    <location>
        <begin position="246"/>
        <end position="274"/>
    </location>
</feature>
<gene>
    <name evidence="2" type="ORF">OG327_31060</name>
</gene>
<feature type="compositionally biased region" description="Low complexity" evidence="1">
    <location>
        <begin position="410"/>
        <end position="419"/>
    </location>
</feature>
<dbReference type="EMBL" id="CP108264">
    <property type="protein sequence ID" value="WTU77410.1"/>
    <property type="molecule type" value="Genomic_DNA"/>
</dbReference>